<name>A0A9D2GA66_9FIRM</name>
<gene>
    <name evidence="7" type="ORF">H9723_07365</name>
</gene>
<dbReference type="FunFam" id="3.30.70.1560:FF:000001">
    <property type="entry name" value="Pseudouridine synthase"/>
    <property type="match status" value="1"/>
</dbReference>
<dbReference type="CDD" id="cd02553">
    <property type="entry name" value="PseudoU_synth_RsuA"/>
    <property type="match status" value="1"/>
</dbReference>
<dbReference type="NCBIfam" id="TIGR00093">
    <property type="entry name" value="pseudouridine synthase"/>
    <property type="match status" value="1"/>
</dbReference>
<reference evidence="7" key="1">
    <citation type="journal article" date="2021" name="PeerJ">
        <title>Extensive microbial diversity within the chicken gut microbiome revealed by metagenomics and culture.</title>
        <authorList>
            <person name="Gilroy R."/>
            <person name="Ravi A."/>
            <person name="Getino M."/>
            <person name="Pursley I."/>
            <person name="Horton D.L."/>
            <person name="Alikhan N.F."/>
            <person name="Baker D."/>
            <person name="Gharbi K."/>
            <person name="Hall N."/>
            <person name="Watson M."/>
            <person name="Adriaenssens E.M."/>
            <person name="Foster-Nyarko E."/>
            <person name="Jarju S."/>
            <person name="Secka A."/>
            <person name="Antonio M."/>
            <person name="Oren A."/>
            <person name="Chaudhuri R.R."/>
            <person name="La Ragione R."/>
            <person name="Hildebrand F."/>
            <person name="Pallen M.J."/>
        </authorList>
    </citation>
    <scope>NUCLEOTIDE SEQUENCE</scope>
    <source>
        <strain evidence="7">CHK196-3914</strain>
    </source>
</reference>
<dbReference type="Proteomes" id="UP000824116">
    <property type="component" value="Unassembled WGS sequence"/>
</dbReference>
<dbReference type="InterPro" id="IPR036986">
    <property type="entry name" value="S4_RNA-bd_sf"/>
</dbReference>
<evidence type="ECO:0000256" key="2">
    <source>
        <dbReference type="ARBA" id="ARBA00022884"/>
    </source>
</evidence>
<dbReference type="EC" id="5.4.99.-" evidence="5"/>
<dbReference type="InterPro" id="IPR042092">
    <property type="entry name" value="PsdUridine_s_RsuA/RluB/E/F_cat"/>
</dbReference>
<dbReference type="Gene3D" id="3.30.70.1560">
    <property type="entry name" value="Alpha-L RNA-binding motif"/>
    <property type="match status" value="1"/>
</dbReference>
<dbReference type="Gene3D" id="3.10.290.10">
    <property type="entry name" value="RNA-binding S4 domain"/>
    <property type="match status" value="1"/>
</dbReference>
<reference evidence="7" key="2">
    <citation type="submission" date="2021-04" db="EMBL/GenBank/DDBJ databases">
        <authorList>
            <person name="Gilroy R."/>
        </authorList>
    </citation>
    <scope>NUCLEOTIDE SEQUENCE</scope>
    <source>
        <strain evidence="7">CHK196-3914</strain>
    </source>
</reference>
<dbReference type="CDD" id="cd00165">
    <property type="entry name" value="S4"/>
    <property type="match status" value="1"/>
</dbReference>
<evidence type="ECO:0000256" key="3">
    <source>
        <dbReference type="ARBA" id="ARBA00023235"/>
    </source>
</evidence>
<dbReference type="InterPro" id="IPR018496">
    <property type="entry name" value="PsdUridine_synth_RsuA/RluB_CS"/>
</dbReference>
<feature type="domain" description="RNA-binding S4" evidence="6">
    <location>
        <begin position="9"/>
        <end position="69"/>
    </location>
</feature>
<dbReference type="GO" id="GO:0003723">
    <property type="term" value="F:RNA binding"/>
    <property type="evidence" value="ECO:0007669"/>
    <property type="project" value="UniProtKB-KW"/>
</dbReference>
<evidence type="ECO:0000259" key="6">
    <source>
        <dbReference type="SMART" id="SM00363"/>
    </source>
</evidence>
<evidence type="ECO:0000256" key="5">
    <source>
        <dbReference type="RuleBase" id="RU003887"/>
    </source>
</evidence>
<dbReference type="PANTHER" id="PTHR47683">
    <property type="entry name" value="PSEUDOURIDINE SYNTHASE FAMILY PROTEIN-RELATED"/>
    <property type="match status" value="1"/>
</dbReference>
<evidence type="ECO:0000256" key="1">
    <source>
        <dbReference type="ARBA" id="ARBA00008348"/>
    </source>
</evidence>
<organism evidence="7 8">
    <name type="scientific">Candidatus Mediterraneibacter stercoravium</name>
    <dbReference type="NCBI Taxonomy" id="2838685"/>
    <lineage>
        <taxon>Bacteria</taxon>
        <taxon>Bacillati</taxon>
        <taxon>Bacillota</taxon>
        <taxon>Clostridia</taxon>
        <taxon>Lachnospirales</taxon>
        <taxon>Lachnospiraceae</taxon>
        <taxon>Mediterraneibacter</taxon>
    </lineage>
</organism>
<dbReference type="InterPro" id="IPR006145">
    <property type="entry name" value="PsdUridine_synth_RsuA/RluA"/>
</dbReference>
<dbReference type="GO" id="GO:0005829">
    <property type="term" value="C:cytosol"/>
    <property type="evidence" value="ECO:0007669"/>
    <property type="project" value="UniProtKB-ARBA"/>
</dbReference>
<dbReference type="InterPro" id="IPR050343">
    <property type="entry name" value="RsuA_PseudoU_synthase"/>
</dbReference>
<comment type="caution">
    <text evidence="7">The sequence shown here is derived from an EMBL/GenBank/DDBJ whole genome shotgun (WGS) entry which is preliminary data.</text>
</comment>
<accession>A0A9D2GA66</accession>
<dbReference type="Gene3D" id="3.30.70.580">
    <property type="entry name" value="Pseudouridine synthase I, catalytic domain, N-terminal subdomain"/>
    <property type="match status" value="1"/>
</dbReference>
<dbReference type="SMART" id="SM00363">
    <property type="entry name" value="S4"/>
    <property type="match status" value="1"/>
</dbReference>
<evidence type="ECO:0000313" key="7">
    <source>
        <dbReference type="EMBL" id="HIZ75042.1"/>
    </source>
</evidence>
<dbReference type="PROSITE" id="PS50889">
    <property type="entry name" value="S4"/>
    <property type="match status" value="1"/>
</dbReference>
<proteinExistence type="inferred from homology"/>
<dbReference type="InterPro" id="IPR000748">
    <property type="entry name" value="PsdUridine_synth_RsuA/RluB/E/F"/>
</dbReference>
<dbReference type="SUPFAM" id="SSF55120">
    <property type="entry name" value="Pseudouridine synthase"/>
    <property type="match status" value="1"/>
</dbReference>
<dbReference type="GO" id="GO:0000455">
    <property type="term" value="P:enzyme-directed rRNA pseudouridine synthesis"/>
    <property type="evidence" value="ECO:0007669"/>
    <property type="project" value="UniProtKB-ARBA"/>
</dbReference>
<dbReference type="EMBL" id="DXAY01000174">
    <property type="protein sequence ID" value="HIZ75042.1"/>
    <property type="molecule type" value="Genomic_DNA"/>
</dbReference>
<comment type="similarity">
    <text evidence="1 5">Belongs to the pseudouridine synthase RsuA family.</text>
</comment>
<dbReference type="PANTHER" id="PTHR47683:SF4">
    <property type="entry name" value="PSEUDOURIDINE SYNTHASE"/>
    <property type="match status" value="1"/>
</dbReference>
<protein>
    <recommendedName>
        <fullName evidence="5">Pseudouridine synthase</fullName>
        <ecNumber evidence="5">5.4.99.-</ecNumber>
    </recommendedName>
</protein>
<keyword evidence="3 5" id="KW-0413">Isomerase</keyword>
<dbReference type="Pfam" id="PF01479">
    <property type="entry name" value="S4"/>
    <property type="match status" value="1"/>
</dbReference>
<dbReference type="Pfam" id="PF00849">
    <property type="entry name" value="PseudoU_synth_2"/>
    <property type="match status" value="1"/>
</dbReference>
<dbReference type="InterPro" id="IPR020094">
    <property type="entry name" value="TruA/RsuA/RluB/E/F_N"/>
</dbReference>
<dbReference type="InterPro" id="IPR020103">
    <property type="entry name" value="PsdUridine_synth_cat_dom_sf"/>
</dbReference>
<dbReference type="GO" id="GO:0120159">
    <property type="term" value="F:rRNA pseudouridine synthase activity"/>
    <property type="evidence" value="ECO:0007669"/>
    <property type="project" value="UniProtKB-ARBA"/>
</dbReference>
<dbReference type="SUPFAM" id="SSF55174">
    <property type="entry name" value="Alpha-L RNA-binding motif"/>
    <property type="match status" value="1"/>
</dbReference>
<keyword evidence="2 4" id="KW-0694">RNA-binding</keyword>
<dbReference type="PROSITE" id="PS01149">
    <property type="entry name" value="PSI_RSU"/>
    <property type="match status" value="1"/>
</dbReference>
<sequence>MAVAVTVRIRLDKYLADMGYGTRSEIKKEIVKGNIRVNGAVERKPETKIDTEKDKVIYNGIPAVYEQYEYYMLNKPAGVVSATFDRKDCTVVDLIEARQRKDLFPVGRLDKDTEGLLLITNDGELAHRLLSPKKHVDKVYYVKIEGYLTDEDVERLADGIDIGEDRPALPARLVIRKSGTVSEAEITIQEGRFHQVKRMFHALGKEVIYLKRLRMGSLVLDETLKPGQYRKLTEEERNGLC</sequence>
<evidence type="ECO:0000313" key="8">
    <source>
        <dbReference type="Proteomes" id="UP000824116"/>
    </source>
</evidence>
<evidence type="ECO:0000256" key="4">
    <source>
        <dbReference type="PROSITE-ProRule" id="PRU00182"/>
    </source>
</evidence>
<dbReference type="AlphaFoldDB" id="A0A9D2GA66"/>
<dbReference type="InterPro" id="IPR002942">
    <property type="entry name" value="S4_RNA-bd"/>
</dbReference>